<comment type="caution">
    <text evidence="1">The sequence shown here is derived from an EMBL/GenBank/DDBJ whole genome shotgun (WGS) entry which is preliminary data.</text>
</comment>
<gene>
    <name evidence="1" type="ORF">NM688_g6908</name>
</gene>
<reference evidence="1" key="1">
    <citation type="submission" date="2022-07" db="EMBL/GenBank/DDBJ databases">
        <title>Genome Sequence of Phlebia brevispora.</title>
        <authorList>
            <person name="Buettner E."/>
        </authorList>
    </citation>
    <scope>NUCLEOTIDE SEQUENCE</scope>
    <source>
        <strain evidence="1">MPL23</strain>
    </source>
</reference>
<proteinExistence type="predicted"/>
<evidence type="ECO:0000313" key="1">
    <source>
        <dbReference type="EMBL" id="KAJ3535935.1"/>
    </source>
</evidence>
<name>A0ACC1SBB1_9APHY</name>
<dbReference type="Proteomes" id="UP001148662">
    <property type="component" value="Unassembled WGS sequence"/>
</dbReference>
<keyword evidence="2" id="KW-1185">Reference proteome</keyword>
<evidence type="ECO:0000313" key="2">
    <source>
        <dbReference type="Proteomes" id="UP001148662"/>
    </source>
</evidence>
<accession>A0ACC1SBB1</accession>
<organism evidence="1 2">
    <name type="scientific">Phlebia brevispora</name>
    <dbReference type="NCBI Taxonomy" id="194682"/>
    <lineage>
        <taxon>Eukaryota</taxon>
        <taxon>Fungi</taxon>
        <taxon>Dikarya</taxon>
        <taxon>Basidiomycota</taxon>
        <taxon>Agaricomycotina</taxon>
        <taxon>Agaricomycetes</taxon>
        <taxon>Polyporales</taxon>
        <taxon>Meruliaceae</taxon>
        <taxon>Phlebia</taxon>
    </lineage>
</organism>
<sequence length="83" mass="9345">MDRSVSPDSDDAGTVVYRPARVSFTHSSETWDAFTRVLLAHVNHESFIVVVDAARQEIWKEKIAPNLRINSQELGPENCFSVT</sequence>
<protein>
    <submittedName>
        <fullName evidence="1">Uncharacterized protein</fullName>
    </submittedName>
</protein>
<dbReference type="EMBL" id="JANHOG010001507">
    <property type="protein sequence ID" value="KAJ3535935.1"/>
    <property type="molecule type" value="Genomic_DNA"/>
</dbReference>